<dbReference type="AlphaFoldDB" id="A0A1M6K3M2"/>
<organism evidence="1 2">
    <name type="scientific">Paramaledivibacter caminithermalis (strain DSM 15212 / CIP 107654 / DViRD3)</name>
    <name type="common">Clostridium caminithermale</name>
    <dbReference type="NCBI Taxonomy" id="1121301"/>
    <lineage>
        <taxon>Bacteria</taxon>
        <taxon>Bacillati</taxon>
        <taxon>Bacillota</taxon>
        <taxon>Clostridia</taxon>
        <taxon>Peptostreptococcales</taxon>
        <taxon>Caminicellaceae</taxon>
        <taxon>Paramaledivibacter</taxon>
    </lineage>
</organism>
<gene>
    <name evidence="1" type="ORF">SAMN02745912_00245</name>
</gene>
<keyword evidence="2" id="KW-1185">Reference proteome</keyword>
<dbReference type="OrthoDB" id="1954101at2"/>
<dbReference type="InterPro" id="IPR009241">
    <property type="entry name" value="HigB-like"/>
</dbReference>
<protein>
    <submittedName>
        <fullName evidence="1">Phage-related protein</fullName>
    </submittedName>
</protein>
<evidence type="ECO:0000313" key="1">
    <source>
        <dbReference type="EMBL" id="SHJ53528.1"/>
    </source>
</evidence>
<dbReference type="EMBL" id="FRAG01000002">
    <property type="protein sequence ID" value="SHJ53528.1"/>
    <property type="molecule type" value="Genomic_DNA"/>
</dbReference>
<dbReference type="RefSeq" id="WP_073146562.1">
    <property type="nucleotide sequence ID" value="NZ_FRAG01000002.1"/>
</dbReference>
<accession>A0A1M6K3M2</accession>
<dbReference type="Proteomes" id="UP000184465">
    <property type="component" value="Unassembled WGS sequence"/>
</dbReference>
<reference evidence="1 2" key="1">
    <citation type="submission" date="2016-11" db="EMBL/GenBank/DDBJ databases">
        <authorList>
            <person name="Jaros S."/>
            <person name="Januszkiewicz K."/>
            <person name="Wedrychowicz H."/>
        </authorList>
    </citation>
    <scope>NUCLEOTIDE SEQUENCE [LARGE SCALE GENOMIC DNA]</scope>
    <source>
        <strain evidence="1 2">DSM 15212</strain>
    </source>
</reference>
<name>A0A1M6K3M2_PARC5</name>
<evidence type="ECO:0000313" key="2">
    <source>
        <dbReference type="Proteomes" id="UP000184465"/>
    </source>
</evidence>
<proteinExistence type="predicted"/>
<dbReference type="Pfam" id="PF05973">
    <property type="entry name" value="Gp49"/>
    <property type="match status" value="1"/>
</dbReference>
<sequence length="115" mass="13541">MNVYRYTTRGGKDVIKNYLDKLPVIEKAEGYRILELLELNGLPALEELNTRQLSKKLWEIKFNYKDRMMYVIADKDNIYILHACKKQKGKAEKFELNTAKKRAKELGQELGKKFV</sequence>